<dbReference type="PROSITE" id="PS50126">
    <property type="entry name" value="S1"/>
    <property type="match status" value="4"/>
</dbReference>
<feature type="compositionally biased region" description="Basic residues" evidence="5">
    <location>
        <begin position="504"/>
        <end position="513"/>
    </location>
</feature>
<dbReference type="CDD" id="cd04465">
    <property type="entry name" value="S1_RPS1_repeat_ec2_hs2"/>
    <property type="match status" value="1"/>
</dbReference>
<comment type="similarity">
    <text evidence="1">Belongs to the bacterial ribosomal protein bS1 family.</text>
</comment>
<keyword evidence="2 7" id="KW-0689">Ribosomal protein</keyword>
<feature type="domain" description="S1 motif" evidence="6">
    <location>
        <begin position="294"/>
        <end position="363"/>
    </location>
</feature>
<keyword evidence="3" id="KW-0687">Ribonucleoprotein</keyword>
<feature type="domain" description="S1 motif" evidence="6">
    <location>
        <begin position="123"/>
        <end position="188"/>
    </location>
</feature>
<evidence type="ECO:0000256" key="4">
    <source>
        <dbReference type="ARBA" id="ARBA00025604"/>
    </source>
</evidence>
<comment type="caution">
    <text evidence="7">The sequence shown here is derived from an EMBL/GenBank/DDBJ whole genome shotgun (WGS) entry which is preliminary data.</text>
</comment>
<dbReference type="AlphaFoldDB" id="A0A1F2UPJ4"/>
<feature type="compositionally biased region" description="Acidic residues" evidence="5">
    <location>
        <begin position="474"/>
        <end position="485"/>
    </location>
</feature>
<dbReference type="GO" id="GO:0003735">
    <property type="term" value="F:structural constituent of ribosome"/>
    <property type="evidence" value="ECO:0007669"/>
    <property type="project" value="TreeGrafter"/>
</dbReference>
<dbReference type="Gene3D" id="2.40.50.140">
    <property type="entry name" value="Nucleic acid-binding proteins"/>
    <property type="match status" value="4"/>
</dbReference>
<evidence type="ECO:0000313" key="8">
    <source>
        <dbReference type="Proteomes" id="UP000178086"/>
    </source>
</evidence>
<dbReference type="InterPro" id="IPR035104">
    <property type="entry name" value="Ribosomal_protein_S1-like"/>
</dbReference>
<dbReference type="SUPFAM" id="SSF50249">
    <property type="entry name" value="Nucleic acid-binding proteins"/>
    <property type="match status" value="4"/>
</dbReference>
<sequence>MSEKELVDNPESYMIMNEDGVLVPDYDQTIKVFDDGDIVVGEVVKVDRDEVLVDIGYKSEGAIPARELSIRPDADPFEIVKVGDRIEALVLQKEDKEGRLILSKKRAEYEQAWIRIQALANTSETIEGSVIEVVKGGLIVNIGLRGFLPASLVDLRRTKDLHQFIGQTMECRIIEMDRNRNNVVLSRRAVLEEEKKHEKGKLLEKIVKGAVLEGKISSIVDFGAFVDLGGIDGLIHISELCWNHIDHPSEVVAVGDDVKVQVLDVDFERERISLGLRQTQEDPWRQKVGSYNVDQLITGKVTKLVPFGAFVEIEEGLEGLIHISELAHKHVEMPEEIVKVGESVDVKIVGIDVDKRRVSLSVKQTLPAPDDSKAEAEAETDNVEEADVEIVVGEEVEITAIETGEEEVVVVEVVAEEVIVEEAAVEEVVEEVVEEAAAPAEAEEAVADETAVETVEEPVVEEVAVEEAATEAVEEVTETAAEEEATVPVTPGSLEDVLSQMKKEHPKKGSGAE</sequence>
<dbReference type="CDD" id="cd05688">
    <property type="entry name" value="S1_RPS1_repeat_ec3"/>
    <property type="match status" value="1"/>
</dbReference>
<name>A0A1F2UPJ4_9ACTN</name>
<evidence type="ECO:0000256" key="5">
    <source>
        <dbReference type="SAM" id="MobiDB-lite"/>
    </source>
</evidence>
<gene>
    <name evidence="7" type="ORF">A2074_00710</name>
</gene>
<dbReference type="InterPro" id="IPR003029">
    <property type="entry name" value="S1_domain"/>
</dbReference>
<evidence type="ECO:0000259" key="6">
    <source>
        <dbReference type="PROSITE" id="PS50126"/>
    </source>
</evidence>
<dbReference type="FunFam" id="2.40.50.140:FF:000031">
    <property type="entry name" value="30S ribosomal protein S1"/>
    <property type="match status" value="1"/>
</dbReference>
<dbReference type="SMART" id="SM00316">
    <property type="entry name" value="S1"/>
    <property type="match status" value="4"/>
</dbReference>
<dbReference type="NCBIfam" id="NF005208">
    <property type="entry name" value="PRK06676.1"/>
    <property type="match status" value="1"/>
</dbReference>
<dbReference type="GO" id="GO:0006412">
    <property type="term" value="P:translation"/>
    <property type="evidence" value="ECO:0007669"/>
    <property type="project" value="TreeGrafter"/>
</dbReference>
<reference evidence="7 8" key="1">
    <citation type="journal article" date="2016" name="Nat. Commun.">
        <title>Thousands of microbial genomes shed light on interconnected biogeochemical processes in an aquifer system.</title>
        <authorList>
            <person name="Anantharaman K."/>
            <person name="Brown C.T."/>
            <person name="Hug L.A."/>
            <person name="Sharon I."/>
            <person name="Castelle C.J."/>
            <person name="Probst A.J."/>
            <person name="Thomas B.C."/>
            <person name="Singh A."/>
            <person name="Wilkins M.J."/>
            <person name="Karaoz U."/>
            <person name="Brodie E.L."/>
            <person name="Williams K.H."/>
            <person name="Hubbard S.S."/>
            <person name="Banfield J.F."/>
        </authorList>
    </citation>
    <scope>NUCLEOTIDE SEQUENCE [LARGE SCALE GENOMIC DNA]</scope>
</reference>
<dbReference type="GO" id="GO:0022627">
    <property type="term" value="C:cytosolic small ribosomal subunit"/>
    <property type="evidence" value="ECO:0007669"/>
    <property type="project" value="TreeGrafter"/>
</dbReference>
<dbReference type="PANTHER" id="PTHR10724:SF7">
    <property type="entry name" value="SMALL RIBOSOMAL SUBUNIT PROTEIN BS1C"/>
    <property type="match status" value="1"/>
</dbReference>
<feature type="domain" description="S1 motif" evidence="6">
    <location>
        <begin position="36"/>
        <end position="105"/>
    </location>
</feature>
<dbReference type="EMBL" id="MELI01000028">
    <property type="protein sequence ID" value="OFW34898.1"/>
    <property type="molecule type" value="Genomic_DNA"/>
</dbReference>
<dbReference type="FunFam" id="2.40.50.140:FF:000103">
    <property type="entry name" value="protein RRP5 homolog"/>
    <property type="match status" value="1"/>
</dbReference>
<protein>
    <submittedName>
        <fullName evidence="7">30S ribosomal protein S1</fullName>
    </submittedName>
</protein>
<evidence type="ECO:0000256" key="2">
    <source>
        <dbReference type="ARBA" id="ARBA00022980"/>
    </source>
</evidence>
<evidence type="ECO:0000313" key="7">
    <source>
        <dbReference type="EMBL" id="OFW34898.1"/>
    </source>
</evidence>
<accession>A0A1F2UPJ4</accession>
<dbReference type="FunFam" id="2.40.50.140:FF:000039">
    <property type="entry name" value="30S ribosomal protein S1"/>
    <property type="match status" value="1"/>
</dbReference>
<comment type="function">
    <text evidence="4">Binds mRNA; thus facilitating recognition of the initiation point. It is needed to translate mRNA with a short Shine-Dalgarno (SD) purine-rich sequence.</text>
</comment>
<feature type="region of interest" description="Disordered" evidence="5">
    <location>
        <begin position="474"/>
        <end position="513"/>
    </location>
</feature>
<dbReference type="GO" id="GO:0003729">
    <property type="term" value="F:mRNA binding"/>
    <property type="evidence" value="ECO:0007669"/>
    <property type="project" value="TreeGrafter"/>
</dbReference>
<dbReference type="PRINTS" id="PR00681">
    <property type="entry name" value="RIBOSOMALS1"/>
</dbReference>
<dbReference type="PANTHER" id="PTHR10724">
    <property type="entry name" value="30S RIBOSOMAL PROTEIN S1"/>
    <property type="match status" value="1"/>
</dbReference>
<dbReference type="InterPro" id="IPR012340">
    <property type="entry name" value="NA-bd_OB-fold"/>
</dbReference>
<evidence type="ECO:0000256" key="3">
    <source>
        <dbReference type="ARBA" id="ARBA00023274"/>
    </source>
</evidence>
<organism evidence="7 8">
    <name type="scientific">Candidatus Aquicultor primus</name>
    <dbReference type="NCBI Taxonomy" id="1797195"/>
    <lineage>
        <taxon>Bacteria</taxon>
        <taxon>Bacillati</taxon>
        <taxon>Actinomycetota</taxon>
        <taxon>Candidatus Aquicultoria</taxon>
        <taxon>Candidatus Aquicultorales</taxon>
        <taxon>Candidatus Aquicultoraceae</taxon>
        <taxon>Candidatus Aquicultor</taxon>
    </lineage>
</organism>
<proteinExistence type="inferred from homology"/>
<feature type="domain" description="S1 motif" evidence="6">
    <location>
        <begin position="209"/>
        <end position="277"/>
    </location>
</feature>
<dbReference type="Proteomes" id="UP000178086">
    <property type="component" value="Unassembled WGS sequence"/>
</dbReference>
<dbReference type="InterPro" id="IPR050437">
    <property type="entry name" value="Ribos_protein_bS1-like"/>
</dbReference>
<dbReference type="CDD" id="cd05687">
    <property type="entry name" value="S1_RPS1_repeat_ec1_hs1"/>
    <property type="match status" value="1"/>
</dbReference>
<dbReference type="Pfam" id="PF00575">
    <property type="entry name" value="S1"/>
    <property type="match status" value="4"/>
</dbReference>
<evidence type="ECO:0000256" key="1">
    <source>
        <dbReference type="ARBA" id="ARBA00006767"/>
    </source>
</evidence>